<evidence type="ECO:0000256" key="1">
    <source>
        <dbReference type="ARBA" id="ARBA00004123"/>
    </source>
</evidence>
<accession>A0AAD9MHZ7</accession>
<feature type="compositionally biased region" description="Basic and acidic residues" evidence="5">
    <location>
        <begin position="116"/>
        <end position="126"/>
    </location>
</feature>
<evidence type="ECO:0000259" key="6">
    <source>
        <dbReference type="Pfam" id="PF05182"/>
    </source>
</evidence>
<evidence type="ECO:0000256" key="3">
    <source>
        <dbReference type="ARBA" id="ARBA00022664"/>
    </source>
</evidence>
<evidence type="ECO:0000313" key="8">
    <source>
        <dbReference type="Proteomes" id="UP001255856"/>
    </source>
</evidence>
<comment type="caution">
    <text evidence="7">The sequence shown here is derived from an EMBL/GenBank/DDBJ whole genome shotgun (WGS) entry which is preliminary data.</text>
</comment>
<comment type="subcellular location">
    <subcellularLocation>
        <location evidence="1">Nucleus</location>
    </subcellularLocation>
</comment>
<evidence type="ECO:0000313" key="7">
    <source>
        <dbReference type="EMBL" id="KAK2077597.1"/>
    </source>
</evidence>
<name>A0AAD9MHZ7_PROWI</name>
<reference evidence="7" key="1">
    <citation type="submission" date="2021-01" db="EMBL/GenBank/DDBJ databases">
        <authorList>
            <person name="Eckstrom K.M.E."/>
        </authorList>
    </citation>
    <scope>NUCLEOTIDE SEQUENCE</scope>
    <source>
        <strain evidence="7">UVCC 0001</strain>
    </source>
</reference>
<dbReference type="GO" id="GO:0005634">
    <property type="term" value="C:nucleus"/>
    <property type="evidence" value="ECO:0007669"/>
    <property type="project" value="UniProtKB-SubCell"/>
</dbReference>
<evidence type="ECO:0000256" key="4">
    <source>
        <dbReference type="ARBA" id="ARBA00023242"/>
    </source>
</evidence>
<keyword evidence="8" id="KW-1185">Reference proteome</keyword>
<keyword evidence="4" id="KW-0539">Nucleus</keyword>
<organism evidence="7 8">
    <name type="scientific">Prototheca wickerhamii</name>
    <dbReference type="NCBI Taxonomy" id="3111"/>
    <lineage>
        <taxon>Eukaryota</taxon>
        <taxon>Viridiplantae</taxon>
        <taxon>Chlorophyta</taxon>
        <taxon>core chlorophytes</taxon>
        <taxon>Trebouxiophyceae</taxon>
        <taxon>Chlorellales</taxon>
        <taxon>Chlorellaceae</taxon>
        <taxon>Prototheca</taxon>
    </lineage>
</organism>
<proteinExistence type="inferred from homology"/>
<evidence type="ECO:0000256" key="5">
    <source>
        <dbReference type="SAM" id="MobiDB-lite"/>
    </source>
</evidence>
<dbReference type="PANTHER" id="PTHR36884:SF4">
    <property type="entry name" value="FIP1[III]-LIKE PROTEIN"/>
    <property type="match status" value="1"/>
</dbReference>
<feature type="region of interest" description="Disordered" evidence="5">
    <location>
        <begin position="1"/>
        <end position="38"/>
    </location>
</feature>
<dbReference type="InterPro" id="IPR044976">
    <property type="entry name" value="FIPS5/FIPS3-like"/>
</dbReference>
<keyword evidence="3" id="KW-0507">mRNA processing</keyword>
<dbReference type="Pfam" id="PF05182">
    <property type="entry name" value="Fip1"/>
    <property type="match status" value="1"/>
</dbReference>
<protein>
    <recommendedName>
        <fullName evidence="6">Pre-mRNA polyadenylation factor Fip1 domain-containing protein</fullName>
    </recommendedName>
</protein>
<feature type="region of interest" description="Disordered" evidence="5">
    <location>
        <begin position="111"/>
        <end position="161"/>
    </location>
</feature>
<dbReference type="InterPro" id="IPR007854">
    <property type="entry name" value="Fip1_dom"/>
</dbReference>
<dbReference type="Proteomes" id="UP001255856">
    <property type="component" value="Unassembled WGS sequence"/>
</dbReference>
<dbReference type="GO" id="GO:0006397">
    <property type="term" value="P:mRNA processing"/>
    <property type="evidence" value="ECO:0007669"/>
    <property type="project" value="UniProtKB-KW"/>
</dbReference>
<gene>
    <name evidence="7" type="ORF">QBZ16_004442</name>
</gene>
<dbReference type="PANTHER" id="PTHR36884">
    <property type="entry name" value="FIP1[III]-LIKE PROTEIN"/>
    <property type="match status" value="1"/>
</dbReference>
<dbReference type="EMBL" id="JASFZW010000006">
    <property type="protein sequence ID" value="KAK2077597.1"/>
    <property type="molecule type" value="Genomic_DNA"/>
</dbReference>
<evidence type="ECO:0000256" key="2">
    <source>
        <dbReference type="ARBA" id="ARBA00007459"/>
    </source>
</evidence>
<comment type="similarity">
    <text evidence="2">Belongs to the FIP1 family.</text>
</comment>
<sequence>MPAALRPPSSQAAPVSDEPPAFPSEAGPTQPIKLPGQTRVTPEEYKEFLSLGHGEIFNLDIDRVVDAPWRLPGIDISDFFNYGMNHRAWKEYCQQIQQYREEFSMQNRIQTLDQTRTGDRKSEQRQPEAPARRGPNGLPSPNDDASYANTTTSERATVRRN</sequence>
<feature type="domain" description="Pre-mRNA polyadenylation factor Fip1" evidence="6">
    <location>
        <begin position="59"/>
        <end position="100"/>
    </location>
</feature>
<dbReference type="AlphaFoldDB" id="A0AAD9MHZ7"/>